<evidence type="ECO:0000313" key="4">
    <source>
        <dbReference type="Proteomes" id="UP000287033"/>
    </source>
</evidence>
<dbReference type="STRING" id="137246.A0A401TSI6"/>
<dbReference type="Gene3D" id="1.25.10.10">
    <property type="entry name" value="Leucine-rich Repeat Variant"/>
    <property type="match status" value="1"/>
</dbReference>
<dbReference type="InterPro" id="IPR016024">
    <property type="entry name" value="ARM-type_fold"/>
</dbReference>
<evidence type="ECO:0000259" key="2">
    <source>
        <dbReference type="Pfam" id="PF24768"/>
    </source>
</evidence>
<dbReference type="AlphaFoldDB" id="A0A401TSI6"/>
<protein>
    <recommendedName>
        <fullName evidence="2">ARMC5-like ARM-repeats domain-containing protein</fullName>
    </recommendedName>
</protein>
<dbReference type="InterPro" id="IPR055445">
    <property type="entry name" value="ARM_ARMC5"/>
</dbReference>
<dbReference type="InterPro" id="IPR011989">
    <property type="entry name" value="ARM-like"/>
</dbReference>
<comment type="caution">
    <text evidence="3">The sequence shown here is derived from an EMBL/GenBank/DDBJ whole genome shotgun (WGS) entry which is preliminary data.</text>
</comment>
<accession>A0A401TSI6</accession>
<dbReference type="EMBL" id="BEZZ01164193">
    <property type="protein sequence ID" value="GCC45579.1"/>
    <property type="molecule type" value="Genomic_DNA"/>
</dbReference>
<gene>
    <name evidence="3" type="ORF">chiPu_0029713</name>
</gene>
<dbReference type="Pfam" id="PF24768">
    <property type="entry name" value="ARM_ARMC5"/>
    <property type="match status" value="1"/>
</dbReference>
<dbReference type="GO" id="GO:0005829">
    <property type="term" value="C:cytosol"/>
    <property type="evidence" value="ECO:0007669"/>
    <property type="project" value="TreeGrafter"/>
</dbReference>
<feature type="compositionally biased region" description="Polar residues" evidence="1">
    <location>
        <begin position="247"/>
        <end position="257"/>
    </location>
</feature>
<feature type="non-terminal residue" evidence="3">
    <location>
        <position position="1"/>
    </location>
</feature>
<feature type="region of interest" description="Disordered" evidence="1">
    <location>
        <begin position="208"/>
        <end position="257"/>
    </location>
</feature>
<dbReference type="SUPFAM" id="SSF48371">
    <property type="entry name" value="ARM repeat"/>
    <property type="match status" value="1"/>
</dbReference>
<dbReference type="OMA" id="SFDYPPE"/>
<evidence type="ECO:0000256" key="1">
    <source>
        <dbReference type="SAM" id="MobiDB-lite"/>
    </source>
</evidence>
<dbReference type="OrthoDB" id="6086604at2759"/>
<dbReference type="GO" id="GO:0009653">
    <property type="term" value="P:anatomical structure morphogenesis"/>
    <property type="evidence" value="ECO:0007669"/>
    <property type="project" value="TreeGrafter"/>
</dbReference>
<dbReference type="PANTHER" id="PTHR23312:SF8">
    <property type="entry name" value="ARMADILLO REPEAT-CONTAINING PROTEIN 5"/>
    <property type="match status" value="1"/>
</dbReference>
<organism evidence="3 4">
    <name type="scientific">Chiloscyllium punctatum</name>
    <name type="common">Brownbanded bambooshark</name>
    <name type="synonym">Hemiscyllium punctatum</name>
    <dbReference type="NCBI Taxonomy" id="137246"/>
    <lineage>
        <taxon>Eukaryota</taxon>
        <taxon>Metazoa</taxon>
        <taxon>Chordata</taxon>
        <taxon>Craniata</taxon>
        <taxon>Vertebrata</taxon>
        <taxon>Chondrichthyes</taxon>
        <taxon>Elasmobranchii</taxon>
        <taxon>Galeomorphii</taxon>
        <taxon>Galeoidea</taxon>
        <taxon>Orectolobiformes</taxon>
        <taxon>Hemiscylliidae</taxon>
        <taxon>Chiloscyllium</taxon>
    </lineage>
</organism>
<dbReference type="Proteomes" id="UP000287033">
    <property type="component" value="Unassembled WGS sequence"/>
</dbReference>
<dbReference type="PANTHER" id="PTHR23312">
    <property type="entry name" value="ARMC5 ARMADILLO REPEAT-CONTAINING -RELATED"/>
    <property type="match status" value="1"/>
</dbReference>
<feature type="domain" description="ARMC5-like ARM-repeats" evidence="2">
    <location>
        <begin position="1"/>
        <end position="194"/>
    </location>
</feature>
<sequence length="257" mass="26778">ALRILSDTPSHRRALTAQGLVPPLLALLSREGQDPAVLGAGCRAAAELTRRCGAPCAQQLSRHGGIPQLAALAGHSLRPVREGALAALANLCGQGFVRPSVGGAGGVALLLAALRREPSSPQARAHLRALCLCCREAVNRARVRAGGGLDLLLALLQLPAHRESHPHILLALLAYFYDQAALDYLQARGLVPALLGQLLRLAGLPRGAAGGAVPPPPPPPPPPRDSREAASFDYPPERPVPGEEQPNESSASFLGLR</sequence>
<feature type="compositionally biased region" description="Pro residues" evidence="1">
    <location>
        <begin position="213"/>
        <end position="223"/>
    </location>
</feature>
<proteinExistence type="predicted"/>
<name>A0A401TSI6_CHIPU</name>
<reference evidence="3 4" key="1">
    <citation type="journal article" date="2018" name="Nat. Ecol. Evol.">
        <title>Shark genomes provide insights into elasmobranch evolution and the origin of vertebrates.</title>
        <authorList>
            <person name="Hara Y"/>
            <person name="Yamaguchi K"/>
            <person name="Onimaru K"/>
            <person name="Kadota M"/>
            <person name="Koyanagi M"/>
            <person name="Keeley SD"/>
            <person name="Tatsumi K"/>
            <person name="Tanaka K"/>
            <person name="Motone F"/>
            <person name="Kageyama Y"/>
            <person name="Nozu R"/>
            <person name="Adachi N"/>
            <person name="Nishimura O"/>
            <person name="Nakagawa R"/>
            <person name="Tanegashima C"/>
            <person name="Kiyatake I"/>
            <person name="Matsumoto R"/>
            <person name="Murakumo K"/>
            <person name="Nishida K"/>
            <person name="Terakita A"/>
            <person name="Kuratani S"/>
            <person name="Sato K"/>
            <person name="Hyodo S Kuraku.S."/>
        </authorList>
    </citation>
    <scope>NUCLEOTIDE SEQUENCE [LARGE SCALE GENOMIC DNA]</scope>
</reference>
<keyword evidence="4" id="KW-1185">Reference proteome</keyword>
<evidence type="ECO:0000313" key="3">
    <source>
        <dbReference type="EMBL" id="GCC45579.1"/>
    </source>
</evidence>